<evidence type="ECO:0000313" key="2">
    <source>
        <dbReference type="EMBL" id="EEC74919.1"/>
    </source>
</evidence>
<feature type="compositionally biased region" description="Low complexity" evidence="1">
    <location>
        <begin position="24"/>
        <end position="46"/>
    </location>
</feature>
<dbReference type="AlphaFoldDB" id="B8AKQ9"/>
<reference evidence="2 3" key="1">
    <citation type="journal article" date="2005" name="PLoS Biol.">
        <title>The genomes of Oryza sativa: a history of duplications.</title>
        <authorList>
            <person name="Yu J."/>
            <person name="Wang J."/>
            <person name="Lin W."/>
            <person name="Li S."/>
            <person name="Li H."/>
            <person name="Zhou J."/>
            <person name="Ni P."/>
            <person name="Dong W."/>
            <person name="Hu S."/>
            <person name="Zeng C."/>
            <person name="Zhang J."/>
            <person name="Zhang Y."/>
            <person name="Li R."/>
            <person name="Xu Z."/>
            <person name="Li S."/>
            <person name="Li X."/>
            <person name="Zheng H."/>
            <person name="Cong L."/>
            <person name="Lin L."/>
            <person name="Yin J."/>
            <person name="Geng J."/>
            <person name="Li G."/>
            <person name="Shi J."/>
            <person name="Liu J."/>
            <person name="Lv H."/>
            <person name="Li J."/>
            <person name="Wang J."/>
            <person name="Deng Y."/>
            <person name="Ran L."/>
            <person name="Shi X."/>
            <person name="Wang X."/>
            <person name="Wu Q."/>
            <person name="Li C."/>
            <person name="Ren X."/>
            <person name="Wang J."/>
            <person name="Wang X."/>
            <person name="Li D."/>
            <person name="Liu D."/>
            <person name="Zhang X."/>
            <person name="Ji Z."/>
            <person name="Zhao W."/>
            <person name="Sun Y."/>
            <person name="Zhang Z."/>
            <person name="Bao J."/>
            <person name="Han Y."/>
            <person name="Dong L."/>
            <person name="Ji J."/>
            <person name="Chen P."/>
            <person name="Wu S."/>
            <person name="Liu J."/>
            <person name="Xiao Y."/>
            <person name="Bu D."/>
            <person name="Tan J."/>
            <person name="Yang L."/>
            <person name="Ye C."/>
            <person name="Zhang J."/>
            <person name="Xu J."/>
            <person name="Zhou Y."/>
            <person name="Yu Y."/>
            <person name="Zhang B."/>
            <person name="Zhuang S."/>
            <person name="Wei H."/>
            <person name="Liu B."/>
            <person name="Lei M."/>
            <person name="Yu H."/>
            <person name="Li Y."/>
            <person name="Xu H."/>
            <person name="Wei S."/>
            <person name="He X."/>
            <person name="Fang L."/>
            <person name="Zhang Z."/>
            <person name="Zhang Y."/>
            <person name="Huang X."/>
            <person name="Su Z."/>
            <person name="Tong W."/>
            <person name="Li J."/>
            <person name="Tong Z."/>
            <person name="Li S."/>
            <person name="Ye J."/>
            <person name="Wang L."/>
            <person name="Fang L."/>
            <person name="Lei T."/>
            <person name="Chen C."/>
            <person name="Chen H."/>
            <person name="Xu Z."/>
            <person name="Li H."/>
            <person name="Huang H."/>
            <person name="Zhang F."/>
            <person name="Xu H."/>
            <person name="Li N."/>
            <person name="Zhao C."/>
            <person name="Li S."/>
            <person name="Dong L."/>
            <person name="Huang Y."/>
            <person name="Li L."/>
            <person name="Xi Y."/>
            <person name="Qi Q."/>
            <person name="Li W."/>
            <person name="Zhang B."/>
            <person name="Hu W."/>
            <person name="Zhang Y."/>
            <person name="Tian X."/>
            <person name="Jiao Y."/>
            <person name="Liang X."/>
            <person name="Jin J."/>
            <person name="Gao L."/>
            <person name="Zheng W."/>
            <person name="Hao B."/>
            <person name="Liu S."/>
            <person name="Wang W."/>
            <person name="Yuan L."/>
            <person name="Cao M."/>
            <person name="McDermott J."/>
            <person name="Samudrala R."/>
            <person name="Wang J."/>
            <person name="Wong G.K."/>
            <person name="Yang H."/>
        </authorList>
    </citation>
    <scope>NUCLEOTIDE SEQUENCE [LARGE SCALE GENOMIC DNA]</scope>
    <source>
        <strain evidence="3">cv. 93-11</strain>
    </source>
</reference>
<evidence type="ECO:0000313" key="3">
    <source>
        <dbReference type="Proteomes" id="UP000007015"/>
    </source>
</evidence>
<dbReference type="STRING" id="39946.B8AKQ9"/>
<dbReference type="Proteomes" id="UP000007015">
    <property type="component" value="Chromosome 3"/>
</dbReference>
<sequence>MASGQDSSSTTLMDLITSDPSAVPAGGASSHQQSSSAAAGGALGRPAPAPADRKSKRGTLSQIQNETISAAKALNKALPQRNRKKKASLPLPQPPAAAISAPRFQF</sequence>
<evidence type="ECO:0000256" key="1">
    <source>
        <dbReference type="SAM" id="MobiDB-lite"/>
    </source>
</evidence>
<feature type="compositionally biased region" description="Low complexity" evidence="1">
    <location>
        <begin position="96"/>
        <end position="106"/>
    </location>
</feature>
<keyword evidence="3" id="KW-1185">Reference proteome</keyword>
<proteinExistence type="predicted"/>
<protein>
    <submittedName>
        <fullName evidence="2">Uncharacterized protein</fullName>
    </submittedName>
</protein>
<dbReference type="EMBL" id="CM000128">
    <property type="protein sequence ID" value="EEC74919.1"/>
    <property type="molecule type" value="Genomic_DNA"/>
</dbReference>
<gene>
    <name evidence="2" type="ORF">OsI_10867</name>
</gene>
<name>B8AKQ9_ORYSI</name>
<feature type="region of interest" description="Disordered" evidence="1">
    <location>
        <begin position="1"/>
        <end position="62"/>
    </location>
</feature>
<dbReference type="HOGENOM" id="CLU_2227631_0_0_1"/>
<feature type="compositionally biased region" description="Polar residues" evidence="1">
    <location>
        <begin position="1"/>
        <end position="12"/>
    </location>
</feature>
<accession>B8AKQ9</accession>
<dbReference type="Gramene" id="BGIOSGA012285-TA">
    <property type="protein sequence ID" value="BGIOSGA012285-PA"/>
    <property type="gene ID" value="BGIOSGA012285"/>
</dbReference>
<feature type="region of interest" description="Disordered" evidence="1">
    <location>
        <begin position="76"/>
        <end position="106"/>
    </location>
</feature>
<organism evidence="2 3">
    <name type="scientific">Oryza sativa subsp. indica</name>
    <name type="common">Rice</name>
    <dbReference type="NCBI Taxonomy" id="39946"/>
    <lineage>
        <taxon>Eukaryota</taxon>
        <taxon>Viridiplantae</taxon>
        <taxon>Streptophyta</taxon>
        <taxon>Embryophyta</taxon>
        <taxon>Tracheophyta</taxon>
        <taxon>Spermatophyta</taxon>
        <taxon>Magnoliopsida</taxon>
        <taxon>Liliopsida</taxon>
        <taxon>Poales</taxon>
        <taxon>Poaceae</taxon>
        <taxon>BOP clade</taxon>
        <taxon>Oryzoideae</taxon>
        <taxon>Oryzeae</taxon>
        <taxon>Oryzinae</taxon>
        <taxon>Oryza</taxon>
        <taxon>Oryza sativa</taxon>
    </lineage>
</organism>